<feature type="region of interest" description="Disordered" evidence="3">
    <location>
        <begin position="290"/>
        <end position="310"/>
    </location>
</feature>
<dbReference type="Pfam" id="PF00017">
    <property type="entry name" value="SH2"/>
    <property type="match status" value="1"/>
</dbReference>
<feature type="region of interest" description="Disordered" evidence="3">
    <location>
        <begin position="383"/>
        <end position="420"/>
    </location>
</feature>
<dbReference type="SUPFAM" id="SSF50729">
    <property type="entry name" value="PH domain-like"/>
    <property type="match status" value="1"/>
</dbReference>
<dbReference type="CDD" id="cd13308">
    <property type="entry name" value="PH_3BP2"/>
    <property type="match status" value="1"/>
</dbReference>
<feature type="compositionally biased region" description="Basic and acidic residues" evidence="3">
    <location>
        <begin position="394"/>
        <end position="420"/>
    </location>
</feature>
<dbReference type="EMBL" id="JARQWQ010000004">
    <property type="protein sequence ID" value="KAK2572580.1"/>
    <property type="molecule type" value="Genomic_DNA"/>
</dbReference>
<evidence type="ECO:0000256" key="3">
    <source>
        <dbReference type="SAM" id="MobiDB-lite"/>
    </source>
</evidence>
<evidence type="ECO:0000313" key="6">
    <source>
        <dbReference type="EMBL" id="KAK2572580.1"/>
    </source>
</evidence>
<protein>
    <submittedName>
        <fullName evidence="6">SH3 domain-binding protein 2</fullName>
    </submittedName>
</protein>
<comment type="caution">
    <text evidence="6">The sequence shown here is derived from an EMBL/GenBank/DDBJ whole genome shotgun (WGS) entry which is preliminary data.</text>
</comment>
<accession>A0AAD9R3V6</accession>
<dbReference type="SUPFAM" id="SSF55550">
    <property type="entry name" value="SH2 domain"/>
    <property type="match status" value="1"/>
</dbReference>
<dbReference type="SMART" id="SM00252">
    <property type="entry name" value="SH2"/>
    <property type="match status" value="1"/>
</dbReference>
<evidence type="ECO:0000259" key="4">
    <source>
        <dbReference type="PROSITE" id="PS50001"/>
    </source>
</evidence>
<keyword evidence="1 2" id="KW-0727">SH2 domain</keyword>
<dbReference type="InterPro" id="IPR036860">
    <property type="entry name" value="SH2_dom_sf"/>
</dbReference>
<dbReference type="Gene3D" id="2.30.29.30">
    <property type="entry name" value="Pleckstrin-homology domain (PH domain)/Phosphotyrosine-binding domain (PTB)"/>
    <property type="match status" value="1"/>
</dbReference>
<dbReference type="PROSITE" id="PS50003">
    <property type="entry name" value="PH_DOMAIN"/>
    <property type="match status" value="1"/>
</dbReference>
<feature type="region of interest" description="Disordered" evidence="3">
    <location>
        <begin position="232"/>
        <end position="257"/>
    </location>
</feature>
<evidence type="ECO:0000313" key="7">
    <source>
        <dbReference type="Proteomes" id="UP001249851"/>
    </source>
</evidence>
<evidence type="ECO:0000259" key="5">
    <source>
        <dbReference type="PROSITE" id="PS50003"/>
    </source>
</evidence>
<keyword evidence="7" id="KW-1185">Reference proteome</keyword>
<dbReference type="CDD" id="cd00173">
    <property type="entry name" value="SH2"/>
    <property type="match status" value="1"/>
</dbReference>
<evidence type="ECO:0000256" key="1">
    <source>
        <dbReference type="ARBA" id="ARBA00022999"/>
    </source>
</evidence>
<dbReference type="AlphaFoldDB" id="A0AAD9R3V6"/>
<feature type="region of interest" description="Disordered" evidence="3">
    <location>
        <begin position="325"/>
        <end position="358"/>
    </location>
</feature>
<reference evidence="6" key="2">
    <citation type="journal article" date="2023" name="Science">
        <title>Genomic signatures of disease resistance in endangered staghorn corals.</title>
        <authorList>
            <person name="Vollmer S.V."/>
            <person name="Selwyn J.D."/>
            <person name="Despard B.A."/>
            <person name="Roesel C.L."/>
        </authorList>
    </citation>
    <scope>NUCLEOTIDE SEQUENCE</scope>
    <source>
        <strain evidence="6">K2</strain>
    </source>
</reference>
<feature type="domain" description="PH" evidence="5">
    <location>
        <begin position="57"/>
        <end position="156"/>
    </location>
</feature>
<dbReference type="SMART" id="SM00233">
    <property type="entry name" value="PH"/>
    <property type="match status" value="1"/>
</dbReference>
<feature type="domain" description="SH2" evidence="4">
    <location>
        <begin position="429"/>
        <end position="518"/>
    </location>
</feature>
<gene>
    <name evidence="6" type="ORF">P5673_002845</name>
</gene>
<feature type="region of interest" description="Disordered" evidence="3">
    <location>
        <begin position="1"/>
        <end position="27"/>
    </location>
</feature>
<dbReference type="PANTHER" id="PTHR15126">
    <property type="entry name" value="SH3-BINDING"/>
    <property type="match status" value="1"/>
</dbReference>
<dbReference type="GO" id="GO:0007165">
    <property type="term" value="P:signal transduction"/>
    <property type="evidence" value="ECO:0007669"/>
    <property type="project" value="InterPro"/>
</dbReference>
<dbReference type="GO" id="GO:0017124">
    <property type="term" value="F:SH3 domain binding"/>
    <property type="evidence" value="ECO:0007669"/>
    <property type="project" value="TreeGrafter"/>
</dbReference>
<dbReference type="InterPro" id="IPR000980">
    <property type="entry name" value="SH2"/>
</dbReference>
<dbReference type="PANTHER" id="PTHR15126:SF4">
    <property type="entry name" value="SH3 DOMAIN-BINDING PROTEIN 2"/>
    <property type="match status" value="1"/>
</dbReference>
<dbReference type="Proteomes" id="UP001249851">
    <property type="component" value="Unassembled WGS sequence"/>
</dbReference>
<evidence type="ECO:0000256" key="2">
    <source>
        <dbReference type="PROSITE-ProRule" id="PRU00191"/>
    </source>
</evidence>
<sequence>MNHNTLPNTYHRGAATLPPPSNPVVEDQKTRAASDPQQCLVPEPFQSIPAQDLLKDNCGKCGWIRKEGGSIKSWHDRYVILHKGCLYYYTSPEAKATAGKFSLGGYRLSPAPEKNAKFMWTFKLVHMQPEKRTYYFAAYSEREMNEWMENLVKEMEEYCGVAKQNTNISCLIPLPDPVEVDRSDFKTALTLVVLQLHRSESSEFLEGPEYCYPEVEPRFDPDEIAALFGRASPNLPKKPQSEPMYHPPPQFDSKDLVPKKSPILPRPGMPRKTPDFPKGCSLPVRIDNGAVRHGGSPLKPMKPMPGLSPVLPSNPMMIPVVPSRAAKPSLATDSSPSIARSPKTKPKPLPRPSPVQKNTFHCISTYGAASQNQDDEEYSEGYLDIVPDSSPQDMPDRKEKPSYLRSASEGHPDGKDSEHEIPCCTPVDMNKAEVNRVLENQLGVYILRKSENAQSKRALSVWTGDRVRHYLIFHDEERGFTLDPKDSEVIYFKRIEHLLLHYYKNDLPNCVVKLGKQFK</sequence>
<name>A0AAD9R3V6_ACRCE</name>
<dbReference type="InterPro" id="IPR035848">
    <property type="entry name" value="SH3BP2"/>
</dbReference>
<proteinExistence type="predicted"/>
<dbReference type="Gene3D" id="3.30.505.10">
    <property type="entry name" value="SH2 domain"/>
    <property type="match status" value="1"/>
</dbReference>
<dbReference type="PROSITE" id="PS50001">
    <property type="entry name" value="SH2"/>
    <property type="match status" value="1"/>
</dbReference>
<dbReference type="InterPro" id="IPR001849">
    <property type="entry name" value="PH_domain"/>
</dbReference>
<dbReference type="Pfam" id="PF00169">
    <property type="entry name" value="PH"/>
    <property type="match status" value="1"/>
</dbReference>
<organism evidence="6 7">
    <name type="scientific">Acropora cervicornis</name>
    <name type="common">Staghorn coral</name>
    <dbReference type="NCBI Taxonomy" id="6130"/>
    <lineage>
        <taxon>Eukaryota</taxon>
        <taxon>Metazoa</taxon>
        <taxon>Cnidaria</taxon>
        <taxon>Anthozoa</taxon>
        <taxon>Hexacorallia</taxon>
        <taxon>Scleractinia</taxon>
        <taxon>Astrocoeniina</taxon>
        <taxon>Acroporidae</taxon>
        <taxon>Acropora</taxon>
    </lineage>
</organism>
<dbReference type="InterPro" id="IPR011993">
    <property type="entry name" value="PH-like_dom_sf"/>
</dbReference>
<reference evidence="6" key="1">
    <citation type="journal article" date="2023" name="G3 (Bethesda)">
        <title>Whole genome assembly and annotation of the endangered Caribbean coral Acropora cervicornis.</title>
        <authorList>
            <person name="Selwyn J.D."/>
            <person name="Vollmer S.V."/>
        </authorList>
    </citation>
    <scope>NUCLEOTIDE SEQUENCE</scope>
    <source>
        <strain evidence="6">K2</strain>
    </source>
</reference>